<evidence type="ECO:0000256" key="13">
    <source>
        <dbReference type="ARBA" id="ARBA00049010"/>
    </source>
</evidence>
<dbReference type="Pfam" id="PF07992">
    <property type="entry name" value="Pyr_redox_2"/>
    <property type="match status" value="2"/>
</dbReference>
<feature type="domain" description="EF-hand" evidence="14">
    <location>
        <begin position="350"/>
        <end position="385"/>
    </location>
</feature>
<keyword evidence="10" id="KW-0520">NAD</keyword>
<evidence type="ECO:0000256" key="3">
    <source>
        <dbReference type="ARBA" id="ARBA00005272"/>
    </source>
</evidence>
<comment type="caution">
    <text evidence="15">The sequence shown here is derived from an EMBL/GenBank/DDBJ whole genome shotgun (WGS) entry which is preliminary data.</text>
</comment>
<dbReference type="PRINTS" id="PR00368">
    <property type="entry name" value="FADPNR"/>
</dbReference>
<evidence type="ECO:0000256" key="11">
    <source>
        <dbReference type="ARBA" id="ARBA00023128"/>
    </source>
</evidence>
<reference evidence="15" key="1">
    <citation type="submission" date="2022-02" db="EMBL/GenBank/DDBJ databases">
        <authorList>
            <person name="Henning P.M."/>
            <person name="McCubbin A.G."/>
            <person name="Shore J.S."/>
        </authorList>
    </citation>
    <scope>NUCLEOTIDE SEQUENCE</scope>
    <source>
        <strain evidence="15">F60SS</strain>
        <tissue evidence="15">Leaves</tissue>
    </source>
</reference>
<dbReference type="Gene3D" id="3.50.50.100">
    <property type="match status" value="3"/>
</dbReference>
<dbReference type="GO" id="GO:0003954">
    <property type="term" value="F:NADH dehydrogenase activity"/>
    <property type="evidence" value="ECO:0007669"/>
    <property type="project" value="InterPro"/>
</dbReference>
<keyword evidence="4" id="KW-0285">Flavoprotein</keyword>
<dbReference type="PROSITE" id="PS00018">
    <property type="entry name" value="EF_HAND_1"/>
    <property type="match status" value="2"/>
</dbReference>
<evidence type="ECO:0000256" key="8">
    <source>
        <dbReference type="ARBA" id="ARBA00022946"/>
    </source>
</evidence>
<keyword evidence="8" id="KW-0809">Transit peptide</keyword>
<evidence type="ECO:0000256" key="1">
    <source>
        <dbReference type="ARBA" id="ARBA00004137"/>
    </source>
</evidence>
<keyword evidence="6" id="KW-0274">FAD</keyword>
<accession>A0A9Q0IZH7</accession>
<proteinExistence type="inferred from homology"/>
<dbReference type="OrthoDB" id="3244603at2759"/>
<dbReference type="InterPro" id="IPR002048">
    <property type="entry name" value="EF_hand_dom"/>
</dbReference>
<evidence type="ECO:0000313" key="15">
    <source>
        <dbReference type="EMBL" id="KAJ4822437.1"/>
    </source>
</evidence>
<evidence type="ECO:0000256" key="10">
    <source>
        <dbReference type="ARBA" id="ARBA00023027"/>
    </source>
</evidence>
<dbReference type="PANTHER" id="PTHR43706:SF3">
    <property type="entry name" value="EXTERNAL ALTERNATIVE NAD(P)H-UBIQUINONE OXIDOREDUCTASE B1, MITOCHONDRIAL"/>
    <property type="match status" value="1"/>
</dbReference>
<evidence type="ECO:0000313" key="16">
    <source>
        <dbReference type="Proteomes" id="UP001141552"/>
    </source>
</evidence>
<evidence type="ECO:0000256" key="9">
    <source>
        <dbReference type="ARBA" id="ARBA00023002"/>
    </source>
</evidence>
<evidence type="ECO:0000256" key="7">
    <source>
        <dbReference type="ARBA" id="ARBA00022837"/>
    </source>
</evidence>
<dbReference type="Proteomes" id="UP001141552">
    <property type="component" value="Unassembled WGS sequence"/>
</dbReference>
<keyword evidence="11" id="KW-0496">Mitochondrion</keyword>
<dbReference type="InterPro" id="IPR023753">
    <property type="entry name" value="FAD/NAD-binding_dom"/>
</dbReference>
<protein>
    <recommendedName>
        <fullName evidence="14">EF-hand domain-containing protein</fullName>
    </recommendedName>
</protein>
<comment type="similarity">
    <text evidence="3">Belongs to the NADH dehydrogenase family.</text>
</comment>
<organism evidence="15 16">
    <name type="scientific">Turnera subulata</name>
    <dbReference type="NCBI Taxonomy" id="218843"/>
    <lineage>
        <taxon>Eukaryota</taxon>
        <taxon>Viridiplantae</taxon>
        <taxon>Streptophyta</taxon>
        <taxon>Embryophyta</taxon>
        <taxon>Tracheophyta</taxon>
        <taxon>Spermatophyta</taxon>
        <taxon>Magnoliopsida</taxon>
        <taxon>eudicotyledons</taxon>
        <taxon>Gunneridae</taxon>
        <taxon>Pentapetalae</taxon>
        <taxon>rosids</taxon>
        <taxon>fabids</taxon>
        <taxon>Malpighiales</taxon>
        <taxon>Passifloraceae</taxon>
        <taxon>Turnera</taxon>
    </lineage>
</organism>
<keyword evidence="7" id="KW-0106">Calcium</keyword>
<dbReference type="Pfam" id="PF13202">
    <property type="entry name" value="EF-hand_5"/>
    <property type="match status" value="1"/>
</dbReference>
<feature type="domain" description="EF-hand" evidence="14">
    <location>
        <begin position="829"/>
        <end position="864"/>
    </location>
</feature>
<dbReference type="InterPro" id="IPR036188">
    <property type="entry name" value="FAD/NAD-bd_sf"/>
</dbReference>
<keyword evidence="16" id="KW-1185">Reference proteome</keyword>
<evidence type="ECO:0000256" key="2">
    <source>
        <dbReference type="ARBA" id="ARBA00004275"/>
    </source>
</evidence>
<dbReference type="PROSITE" id="PS50222">
    <property type="entry name" value="EF_HAND_2"/>
    <property type="match status" value="2"/>
</dbReference>
<dbReference type="PANTHER" id="PTHR43706">
    <property type="entry name" value="NADH DEHYDROGENASE"/>
    <property type="match status" value="1"/>
</dbReference>
<name>A0A9Q0IZH7_9ROSI</name>
<dbReference type="InterPro" id="IPR011992">
    <property type="entry name" value="EF-hand-dom_pair"/>
</dbReference>
<sequence length="1010" mass="113120">MTIRSFFTRASWVLHDHASASSSRLLLLFSTLSISTGGLVAYSQSPEVTTPTAEANQNESKKKKVVVLGTGWAGTSFVKDLDASSYDVQVISPRNYFAFTPLLPSVTCGTVEARSIVEPVRNIIKKRNGEVQFWEAECVKIDAANRKIFCKSHFENSGVGSENFSLDYDYLVIAVGAQVNTFNTPGVVENCHFLKELEDAQKLRSSVIDCFEKAVLPGLTEEERRINLHFVVVGGGPTGVEFAAELHDFIIEDLVNLYPTVKDLVKISIIQSGDHILNMFDERISTFAETKFQRDCIEVQTGCRVLSVSDKEISMKVKSTGDVCSVPHGLVVWSTGVGTRPVVKEFMEQIGQEDIAEIFKAADKDNSGTLTVEEFQDVIDDILARYPQVELYLKDKNLLSVMDLLKDPEGNQQKEVDIEGFKRAFAHVDSQTKSLPATAQVAAQQGAYLSRCFNRREQGHDQPEGPRRFRSGGRHEFQPFRYKHFGQFAPLGGEQAAAELPGDWVSMGHSTQWLWYSVYASGGGLLAFCDANTFQSPAQEGPSKKKKVVVLGTGWAGTSFLKNLKSSSLDVCVVSPRNYFAFTPLLPSVTNGTVEARSVVEPIRCIVKKKPFHVDFKEAECYKIDPIKKKIHCRSHKAGVKEFTMDYDMLIVAVGAKSNTFNTPGVEEHAHFLKEIEDAQRIRRAVIDCYEKASLPTVSEEEKKRIMHFVIVGGGPTGVEYAAELHDFAVDDLDSLYPEAKKYLRITLLEAGNHILNMFDRRIAEFALDKFQRDGIEVKIGQMVVKVSDKDIATKDMKSGQTSSIPYGLVLWSTGIATRPVILDFMKQIGQEDIKLIFSRADKNNTGTLDLKDFREVVDHICERYPQVQLYLQKQKLKNFDSLLKNAQENETKQIDIETFKQCLSEVDSQMKSLPPTAQVAAQQGEYLADCFNRMEDCDKNPEGPLRTRESGRHRFHPFRYKHFGQFAPLGGEQTAAQLPGDWISIGYSTQWLWYSVYASELENQMHGGV</sequence>
<dbReference type="GO" id="GO:0005777">
    <property type="term" value="C:peroxisome"/>
    <property type="evidence" value="ECO:0007669"/>
    <property type="project" value="UniProtKB-SubCell"/>
</dbReference>
<dbReference type="SMART" id="SM00054">
    <property type="entry name" value="EFh"/>
    <property type="match status" value="3"/>
</dbReference>
<dbReference type="InterPro" id="IPR045024">
    <property type="entry name" value="NDH-2"/>
</dbReference>
<evidence type="ECO:0000256" key="6">
    <source>
        <dbReference type="ARBA" id="ARBA00022827"/>
    </source>
</evidence>
<dbReference type="AlphaFoldDB" id="A0A9Q0IZH7"/>
<gene>
    <name evidence="15" type="ORF">Tsubulata_019779</name>
</gene>
<feature type="non-terminal residue" evidence="15">
    <location>
        <position position="1"/>
    </location>
</feature>
<dbReference type="GO" id="GO:0005509">
    <property type="term" value="F:calcium ion binding"/>
    <property type="evidence" value="ECO:0007669"/>
    <property type="project" value="InterPro"/>
</dbReference>
<dbReference type="EMBL" id="JAKUCV010007676">
    <property type="protein sequence ID" value="KAJ4822437.1"/>
    <property type="molecule type" value="Genomic_DNA"/>
</dbReference>
<dbReference type="GO" id="GO:0005743">
    <property type="term" value="C:mitochondrial inner membrane"/>
    <property type="evidence" value="ECO:0007669"/>
    <property type="project" value="UniProtKB-SubCell"/>
</dbReference>
<keyword evidence="5" id="KW-0999">Mitochondrion inner membrane</keyword>
<dbReference type="FunFam" id="3.50.50.100:FF:000002">
    <property type="entry name" value="External alternative NAD(P)H-ubiquinone oxidoreductase B1, mitochondrial"/>
    <property type="match status" value="1"/>
</dbReference>
<reference evidence="15" key="2">
    <citation type="journal article" date="2023" name="Plants (Basel)">
        <title>Annotation of the Turnera subulata (Passifloraceae) Draft Genome Reveals the S-Locus Evolved after the Divergence of Turneroideae from Passifloroideae in a Stepwise Manner.</title>
        <authorList>
            <person name="Henning P.M."/>
            <person name="Roalson E.H."/>
            <person name="Mir W."/>
            <person name="McCubbin A.G."/>
            <person name="Shore J.S."/>
        </authorList>
    </citation>
    <scope>NUCLEOTIDE SEQUENCE</scope>
    <source>
        <strain evidence="15">F60SS</strain>
    </source>
</reference>
<keyword evidence="5" id="KW-0472">Membrane</keyword>
<comment type="subcellular location">
    <subcellularLocation>
        <location evidence="1">Mitochondrion inner membrane</location>
        <topology evidence="1">Peripheral membrane protein</topology>
        <orientation evidence="1">Intermembrane side</orientation>
    </subcellularLocation>
    <subcellularLocation>
        <location evidence="2">Peroxisome</location>
    </subcellularLocation>
</comment>
<dbReference type="CDD" id="cd00051">
    <property type="entry name" value="EFh"/>
    <property type="match status" value="1"/>
</dbReference>
<keyword evidence="12" id="KW-0576">Peroxisome</keyword>
<evidence type="ECO:0000256" key="12">
    <source>
        <dbReference type="ARBA" id="ARBA00023140"/>
    </source>
</evidence>
<dbReference type="SUPFAM" id="SSF51905">
    <property type="entry name" value="FAD/NAD(P)-binding domain"/>
    <property type="match status" value="3"/>
</dbReference>
<evidence type="ECO:0000256" key="4">
    <source>
        <dbReference type="ARBA" id="ARBA00022630"/>
    </source>
</evidence>
<comment type="catalytic activity">
    <reaction evidence="13">
        <text>a ubiquinone + NADH + H(+) = a ubiquinol + NAD(+)</text>
        <dbReference type="Rhea" id="RHEA:23152"/>
        <dbReference type="Rhea" id="RHEA-COMP:9565"/>
        <dbReference type="Rhea" id="RHEA-COMP:9566"/>
        <dbReference type="ChEBI" id="CHEBI:15378"/>
        <dbReference type="ChEBI" id="CHEBI:16389"/>
        <dbReference type="ChEBI" id="CHEBI:17976"/>
        <dbReference type="ChEBI" id="CHEBI:57540"/>
        <dbReference type="ChEBI" id="CHEBI:57945"/>
    </reaction>
</comment>
<evidence type="ECO:0000256" key="5">
    <source>
        <dbReference type="ARBA" id="ARBA00022792"/>
    </source>
</evidence>
<dbReference type="InterPro" id="IPR018247">
    <property type="entry name" value="EF_Hand_1_Ca_BS"/>
</dbReference>
<dbReference type="SUPFAM" id="SSF47473">
    <property type="entry name" value="EF-hand"/>
    <property type="match status" value="1"/>
</dbReference>
<keyword evidence="9" id="KW-0560">Oxidoreductase</keyword>
<evidence type="ECO:0000259" key="14">
    <source>
        <dbReference type="PROSITE" id="PS50222"/>
    </source>
</evidence>